<dbReference type="GO" id="GO:0042602">
    <property type="term" value="F:riboflavin reductase (NADPH) activity"/>
    <property type="evidence" value="ECO:0007669"/>
    <property type="project" value="TreeGrafter"/>
</dbReference>
<sequence>MKTTTTEPTQLFKEIMGSYPTGVTVITTKDENQKPVGLTANSFVSVSIDPLMILWCIDKKAGSWNAFDQAEKFAVNILSGDQKDACMTFASKKEPDRFSRQPWKYSDNDLPILENVYASMECKKVQQVDAGDHYILIGEVIDLSKNEELDPMMYFRRNMGPIPKW</sequence>
<organism evidence="4 5">
    <name type="scientific">Planococcus salinus</name>
    <dbReference type="NCBI Taxonomy" id="1848460"/>
    <lineage>
        <taxon>Bacteria</taxon>
        <taxon>Bacillati</taxon>
        <taxon>Bacillota</taxon>
        <taxon>Bacilli</taxon>
        <taxon>Bacillales</taxon>
        <taxon>Caryophanaceae</taxon>
        <taxon>Planococcus</taxon>
    </lineage>
</organism>
<gene>
    <name evidence="4" type="ORF">EEX84_07445</name>
</gene>
<dbReference type="Gene3D" id="2.30.110.10">
    <property type="entry name" value="Electron Transport, Fmn-binding Protein, Chain A"/>
    <property type="match status" value="1"/>
</dbReference>
<reference evidence="4 5" key="1">
    <citation type="journal article" date="2018" name="Int. J. Syst. Evol. Microbiol.">
        <title>Planococcus salinus sp. nov., a moderately halophilic bacterium isolated from a saline-alkali soil.</title>
        <authorList>
            <person name="Gan L."/>
        </authorList>
    </citation>
    <scope>NUCLEOTIDE SEQUENCE [LARGE SCALE GENOMIC DNA]</scope>
    <source>
        <strain evidence="4 5">LCB217</strain>
    </source>
</reference>
<dbReference type="PANTHER" id="PTHR30466">
    <property type="entry name" value="FLAVIN REDUCTASE"/>
    <property type="match status" value="1"/>
</dbReference>
<name>A0A3M8P802_9BACL</name>
<evidence type="ECO:0000259" key="3">
    <source>
        <dbReference type="SMART" id="SM00903"/>
    </source>
</evidence>
<dbReference type="Pfam" id="PF01613">
    <property type="entry name" value="Flavin_Reduct"/>
    <property type="match status" value="1"/>
</dbReference>
<comment type="caution">
    <text evidence="4">The sequence shown here is derived from an EMBL/GenBank/DDBJ whole genome shotgun (WGS) entry which is preliminary data.</text>
</comment>
<accession>A0A3M8P802</accession>
<dbReference type="SUPFAM" id="SSF50475">
    <property type="entry name" value="FMN-binding split barrel"/>
    <property type="match status" value="1"/>
</dbReference>
<dbReference type="InterPro" id="IPR002563">
    <property type="entry name" value="Flavin_Rdtase-like_dom"/>
</dbReference>
<feature type="domain" description="Flavin reductase like" evidence="3">
    <location>
        <begin position="16"/>
        <end position="161"/>
    </location>
</feature>
<dbReference type="GO" id="GO:0010181">
    <property type="term" value="F:FMN binding"/>
    <property type="evidence" value="ECO:0007669"/>
    <property type="project" value="InterPro"/>
</dbReference>
<dbReference type="InterPro" id="IPR012349">
    <property type="entry name" value="Split_barrel_FMN-bd"/>
</dbReference>
<evidence type="ECO:0000313" key="4">
    <source>
        <dbReference type="EMBL" id="RNF39793.1"/>
    </source>
</evidence>
<dbReference type="AlphaFoldDB" id="A0A3M8P802"/>
<dbReference type="SMART" id="SM00903">
    <property type="entry name" value="Flavin_Reduct"/>
    <property type="match status" value="1"/>
</dbReference>
<keyword evidence="5" id="KW-1185">Reference proteome</keyword>
<evidence type="ECO:0000313" key="5">
    <source>
        <dbReference type="Proteomes" id="UP000275473"/>
    </source>
</evidence>
<evidence type="ECO:0000256" key="1">
    <source>
        <dbReference type="ARBA" id="ARBA00008898"/>
    </source>
</evidence>
<dbReference type="InterPro" id="IPR050268">
    <property type="entry name" value="NADH-dep_flavin_reductase"/>
</dbReference>
<dbReference type="OrthoDB" id="9792858at2"/>
<comment type="similarity">
    <text evidence="1">Belongs to the non-flavoprotein flavin reductase family.</text>
</comment>
<dbReference type="Proteomes" id="UP000275473">
    <property type="component" value="Unassembled WGS sequence"/>
</dbReference>
<proteinExistence type="inferred from homology"/>
<evidence type="ECO:0000256" key="2">
    <source>
        <dbReference type="ARBA" id="ARBA00023002"/>
    </source>
</evidence>
<dbReference type="PANTHER" id="PTHR30466:SF11">
    <property type="entry name" value="FLAVIN-DEPENDENT MONOOXYGENASE, REDUCTASE SUBUNIT HSAB"/>
    <property type="match status" value="1"/>
</dbReference>
<dbReference type="EMBL" id="RIAX01000004">
    <property type="protein sequence ID" value="RNF39793.1"/>
    <property type="molecule type" value="Genomic_DNA"/>
</dbReference>
<dbReference type="RefSeq" id="WP_123164988.1">
    <property type="nucleotide sequence ID" value="NZ_RIAX01000004.1"/>
</dbReference>
<protein>
    <submittedName>
        <fullName evidence="4">Flavin reductase</fullName>
    </submittedName>
</protein>
<keyword evidence="2" id="KW-0560">Oxidoreductase</keyword>